<sequence>MEEAAAAAAGVVGGGVRVVARICPPADPAAPTSTTAPDANSFRVSATRGGGDPRSSEAAALLAFTTAAAAPSSSSQGRAPSTRKDEHKLDWCYHQDETNHHVFLNEVRPLIHNLTVTSGTNACVIACGSGNAKDRLFVGSQDQPGLVTMAMEQILDFSKTISGAVRVSSYQVVQDTQIFDLLEPKNQEVPVLEDAQGRTHLKGLSMLHVKSMEDFAQLSCFDSNTQNKQSTKASTQLQTRGHQGLIVHISSFDQGGTECAIAKMNFLNLTDYVDPKQKNNGGAAALSKSNKSMYALMNVVRALNSNQNFVPYRQSKVTHILQDSLCKTSGAVLIACLDEISCQDTVSTLSLAARSSQVANEQYRRSMSVTGCKKANVNLCANAKSSSRPFLTSIHQPSHAVEKHDRPQWNNSTTKACRTPIANKRSQPIMHSAKKTESLLSTPIKLKQKDALPTMSGRSQPMVRSAKKAESSLSTSIKVKQKDAKSTLSRSMVLCPSTNLSKVNKSAEGTKQKDAKSTLSRSMVLCPSTNSSKEDMIVVAPAAVKVEEVQSSPDVEIHAPSTDVGFDKPSDTLDTVSSETQKMEEEDNSSSVLHTSSSCTDLSETCSSSIPDVLVKETPVNTKRRSPKLTDRLREISNSLKLLSTRPISITTQKVGMEMPQKVGMETPQKVGMQYVQPMNIDVPEPKTPAMHLKFEQAEDPSNSFKARSTRIKVKDEPMNIDVPEPKTPAMHLKFEQVEDPSNSFKARSTGIKKALAQECLTFLNSANKEELKSLRGIGEKRANYIIELRENSPEPFKEVDHLRSILGMDQKEIKKMMSGIIDA</sequence>
<proteinExistence type="predicted"/>
<protein>
    <submittedName>
        <fullName evidence="1">Uncharacterized protein</fullName>
    </submittedName>
</protein>
<evidence type="ECO:0000313" key="2">
    <source>
        <dbReference type="Proteomes" id="UP001732700"/>
    </source>
</evidence>
<dbReference type="Proteomes" id="UP001732700">
    <property type="component" value="Chromosome 4C"/>
</dbReference>
<reference evidence="1" key="1">
    <citation type="submission" date="2021-05" db="EMBL/GenBank/DDBJ databases">
        <authorList>
            <person name="Scholz U."/>
            <person name="Mascher M."/>
            <person name="Fiebig A."/>
        </authorList>
    </citation>
    <scope>NUCLEOTIDE SEQUENCE [LARGE SCALE GENOMIC DNA]</scope>
</reference>
<accession>A0ACD5WQF6</accession>
<dbReference type="EnsemblPlants" id="AVESA.00010b.r2.4CG1274620.1">
    <property type="protein sequence ID" value="AVESA.00010b.r2.4CG1274620.1.CDS"/>
    <property type="gene ID" value="AVESA.00010b.r2.4CG1274620"/>
</dbReference>
<keyword evidence="2" id="KW-1185">Reference proteome</keyword>
<reference evidence="1" key="2">
    <citation type="submission" date="2025-09" db="UniProtKB">
        <authorList>
            <consortium name="EnsemblPlants"/>
        </authorList>
    </citation>
    <scope>IDENTIFICATION</scope>
</reference>
<organism evidence="1 2">
    <name type="scientific">Avena sativa</name>
    <name type="common">Oat</name>
    <dbReference type="NCBI Taxonomy" id="4498"/>
    <lineage>
        <taxon>Eukaryota</taxon>
        <taxon>Viridiplantae</taxon>
        <taxon>Streptophyta</taxon>
        <taxon>Embryophyta</taxon>
        <taxon>Tracheophyta</taxon>
        <taxon>Spermatophyta</taxon>
        <taxon>Magnoliopsida</taxon>
        <taxon>Liliopsida</taxon>
        <taxon>Poales</taxon>
        <taxon>Poaceae</taxon>
        <taxon>BOP clade</taxon>
        <taxon>Pooideae</taxon>
        <taxon>Poodae</taxon>
        <taxon>Poeae</taxon>
        <taxon>Poeae Chloroplast Group 1 (Aveneae type)</taxon>
        <taxon>Aveninae</taxon>
        <taxon>Avena</taxon>
    </lineage>
</organism>
<name>A0ACD5WQF6_AVESA</name>
<evidence type="ECO:0000313" key="1">
    <source>
        <dbReference type="EnsemblPlants" id="AVESA.00010b.r2.4CG1274620.1.CDS"/>
    </source>
</evidence>